<organism evidence="3 4">
    <name type="scientific">Candidatus Desulfatibia profunda</name>
    <dbReference type="NCBI Taxonomy" id="2841695"/>
    <lineage>
        <taxon>Bacteria</taxon>
        <taxon>Pseudomonadati</taxon>
        <taxon>Thermodesulfobacteriota</taxon>
        <taxon>Desulfobacteria</taxon>
        <taxon>Desulfobacterales</taxon>
        <taxon>Desulfobacterales incertae sedis</taxon>
        <taxon>Candidatus Desulfatibia</taxon>
    </lineage>
</organism>
<sequence length="387" mass="42936">HIITRLDMGGSAQNTLLTCLGLSDKYDLVLVYGLSSESRMTGAERRSVERKLAMAGKKGVKCIALPPLIRKIDPLKDFRTFVWLYRLIRREKPIIVHTHTSKAGLLGRWAACIAGVPFIVHTPHGHVFFGHFNTLLAKLFFLLERLTATVTDRIIALTGGEKADYIRLFVARPDKIVTIHSGVNIEQFMNVPVNVEAKKKSLGLNPTSLVVGTVGWLLPIKGPMHLLNAMGDVWQSRLDVELVYVGKGDLEEAIKQQALKMGVSERVKVLGWRDDIHEIMPVIDLFVLPSLNEGMGRVLVEAMAAGKPIVASNVGGIPDLVHHGENGFLVEPGDETGLAVAIEELLADENMRHEMEKRGQRVARDFSEEKMIKKIDSLYQDLLGYTT</sequence>
<dbReference type="PANTHER" id="PTHR12526">
    <property type="entry name" value="GLYCOSYLTRANSFERASE"/>
    <property type="match status" value="1"/>
</dbReference>
<dbReference type="SUPFAM" id="SSF53756">
    <property type="entry name" value="UDP-Glycosyltransferase/glycogen phosphorylase"/>
    <property type="match status" value="1"/>
</dbReference>
<evidence type="ECO:0000259" key="1">
    <source>
        <dbReference type="Pfam" id="PF00534"/>
    </source>
</evidence>
<dbReference type="EMBL" id="JACNJH010000224">
    <property type="protein sequence ID" value="MBC8362828.1"/>
    <property type="molecule type" value="Genomic_DNA"/>
</dbReference>
<evidence type="ECO:0000259" key="2">
    <source>
        <dbReference type="Pfam" id="PF13439"/>
    </source>
</evidence>
<feature type="non-terminal residue" evidence="3">
    <location>
        <position position="1"/>
    </location>
</feature>
<dbReference type="InterPro" id="IPR001296">
    <property type="entry name" value="Glyco_trans_1"/>
</dbReference>
<reference evidence="3 4" key="1">
    <citation type="submission" date="2020-08" db="EMBL/GenBank/DDBJ databases">
        <title>Bridging the membrane lipid divide: bacteria of the FCB group superphylum have the potential to synthesize archaeal ether lipids.</title>
        <authorList>
            <person name="Villanueva L."/>
            <person name="Von Meijenfeldt F.A.B."/>
            <person name="Westbye A.B."/>
            <person name="Yadav S."/>
            <person name="Hopmans E.C."/>
            <person name="Dutilh B.E."/>
            <person name="Sinninghe Damste J.S."/>
        </authorList>
    </citation>
    <scope>NUCLEOTIDE SEQUENCE [LARGE SCALE GENOMIC DNA]</scope>
    <source>
        <strain evidence="3">NIOZ-UU30</strain>
    </source>
</reference>
<accession>A0A8J6TNM2</accession>
<dbReference type="Pfam" id="PF13439">
    <property type="entry name" value="Glyco_transf_4"/>
    <property type="match status" value="1"/>
</dbReference>
<feature type="domain" description="Glycosyltransferase subfamily 4-like N-terminal" evidence="2">
    <location>
        <begin position="59"/>
        <end position="186"/>
    </location>
</feature>
<gene>
    <name evidence="3" type="ORF">H8E23_15695</name>
</gene>
<proteinExistence type="predicted"/>
<dbReference type="AlphaFoldDB" id="A0A8J6TNM2"/>
<protein>
    <submittedName>
        <fullName evidence="3">Glycosyltransferase family 4 protein</fullName>
    </submittedName>
</protein>
<feature type="domain" description="Glycosyl transferase family 1" evidence="1">
    <location>
        <begin position="196"/>
        <end position="361"/>
    </location>
</feature>
<name>A0A8J6TNM2_9BACT</name>
<dbReference type="Gene3D" id="3.40.50.2000">
    <property type="entry name" value="Glycogen Phosphorylase B"/>
    <property type="match status" value="2"/>
</dbReference>
<dbReference type="CDD" id="cd03808">
    <property type="entry name" value="GT4_CapM-like"/>
    <property type="match status" value="1"/>
</dbReference>
<dbReference type="PANTHER" id="PTHR12526:SF638">
    <property type="entry name" value="SPORE COAT PROTEIN SA"/>
    <property type="match status" value="1"/>
</dbReference>
<dbReference type="InterPro" id="IPR028098">
    <property type="entry name" value="Glyco_trans_4-like_N"/>
</dbReference>
<evidence type="ECO:0000313" key="3">
    <source>
        <dbReference type="EMBL" id="MBC8362828.1"/>
    </source>
</evidence>
<comment type="caution">
    <text evidence="3">The sequence shown here is derived from an EMBL/GenBank/DDBJ whole genome shotgun (WGS) entry which is preliminary data.</text>
</comment>
<evidence type="ECO:0000313" key="4">
    <source>
        <dbReference type="Proteomes" id="UP000603434"/>
    </source>
</evidence>
<dbReference type="Proteomes" id="UP000603434">
    <property type="component" value="Unassembled WGS sequence"/>
</dbReference>
<dbReference type="GO" id="GO:0016757">
    <property type="term" value="F:glycosyltransferase activity"/>
    <property type="evidence" value="ECO:0007669"/>
    <property type="project" value="InterPro"/>
</dbReference>
<dbReference type="Pfam" id="PF00534">
    <property type="entry name" value="Glycos_transf_1"/>
    <property type="match status" value="1"/>
</dbReference>